<organism evidence="2 3">
    <name type="scientific">Pleurodeles waltl</name>
    <name type="common">Iberian ribbed newt</name>
    <dbReference type="NCBI Taxonomy" id="8319"/>
    <lineage>
        <taxon>Eukaryota</taxon>
        <taxon>Metazoa</taxon>
        <taxon>Chordata</taxon>
        <taxon>Craniata</taxon>
        <taxon>Vertebrata</taxon>
        <taxon>Euteleostomi</taxon>
        <taxon>Amphibia</taxon>
        <taxon>Batrachia</taxon>
        <taxon>Caudata</taxon>
        <taxon>Salamandroidea</taxon>
        <taxon>Salamandridae</taxon>
        <taxon>Pleurodelinae</taxon>
        <taxon>Pleurodeles</taxon>
    </lineage>
</organism>
<dbReference type="Proteomes" id="UP001066276">
    <property type="component" value="Chromosome 5"/>
</dbReference>
<accession>A0AAV7RUD8</accession>
<feature type="region of interest" description="Disordered" evidence="1">
    <location>
        <begin position="1"/>
        <end position="86"/>
    </location>
</feature>
<feature type="compositionally biased region" description="Basic and acidic residues" evidence="1">
    <location>
        <begin position="29"/>
        <end position="69"/>
    </location>
</feature>
<evidence type="ECO:0000313" key="2">
    <source>
        <dbReference type="EMBL" id="KAJ1155919.1"/>
    </source>
</evidence>
<proteinExistence type="predicted"/>
<evidence type="ECO:0000313" key="3">
    <source>
        <dbReference type="Proteomes" id="UP001066276"/>
    </source>
</evidence>
<evidence type="ECO:0000256" key="1">
    <source>
        <dbReference type="SAM" id="MobiDB-lite"/>
    </source>
</evidence>
<reference evidence="2" key="1">
    <citation type="journal article" date="2022" name="bioRxiv">
        <title>Sequencing and chromosome-scale assembly of the giantPleurodeles waltlgenome.</title>
        <authorList>
            <person name="Brown T."/>
            <person name="Elewa A."/>
            <person name="Iarovenko S."/>
            <person name="Subramanian E."/>
            <person name="Araus A.J."/>
            <person name="Petzold A."/>
            <person name="Susuki M."/>
            <person name="Suzuki K.-i.T."/>
            <person name="Hayashi T."/>
            <person name="Toyoda A."/>
            <person name="Oliveira C."/>
            <person name="Osipova E."/>
            <person name="Leigh N.D."/>
            <person name="Simon A."/>
            <person name="Yun M.H."/>
        </authorList>
    </citation>
    <scope>NUCLEOTIDE SEQUENCE</scope>
    <source>
        <strain evidence="2">20211129_DDA</strain>
        <tissue evidence="2">Liver</tissue>
    </source>
</reference>
<dbReference type="AlphaFoldDB" id="A0AAV7RUD8"/>
<protein>
    <submittedName>
        <fullName evidence="2">Uncharacterized protein</fullName>
    </submittedName>
</protein>
<comment type="caution">
    <text evidence="2">The sequence shown here is derived from an EMBL/GenBank/DDBJ whole genome shotgun (WGS) entry which is preliminary data.</text>
</comment>
<keyword evidence="3" id="KW-1185">Reference proteome</keyword>
<dbReference type="EMBL" id="JANPWB010000009">
    <property type="protein sequence ID" value="KAJ1155919.1"/>
    <property type="molecule type" value="Genomic_DNA"/>
</dbReference>
<sequence length="86" mass="9306">MNHRARGAVRLRPFPAAGTRGGPRSLLRRRPEAWRPAARAKECGGAHGEGRELPVRRTHDEGPALRRVLELGSRGTRLAGPTGEGP</sequence>
<name>A0AAV7RUD8_PLEWA</name>
<gene>
    <name evidence="2" type="ORF">NDU88_008644</name>
</gene>